<evidence type="ECO:0000256" key="2">
    <source>
        <dbReference type="ARBA" id="ARBA00023002"/>
    </source>
</evidence>
<evidence type="ECO:0000256" key="1">
    <source>
        <dbReference type="ARBA" id="ARBA00006484"/>
    </source>
</evidence>
<comment type="similarity">
    <text evidence="1 3">Belongs to the short-chain dehydrogenases/reductases (SDR) family.</text>
</comment>
<reference evidence="4 5" key="2">
    <citation type="journal article" date="2016" name="Genome Announc.">
        <title>Complete Genome Sequence of Streptomyces ambofaciens DSM 40697, a Paradigm for Genome Plasticity Studies.</title>
        <authorList>
            <person name="Thibessard A."/>
            <person name="Leblond P."/>
        </authorList>
    </citation>
    <scope>NUCLEOTIDE SEQUENCE [LARGE SCALE GENOMIC DNA]</scope>
    <source>
        <strain evidence="4 5">DSM 40697</strain>
    </source>
</reference>
<dbReference type="PANTHER" id="PTHR44196">
    <property type="entry name" value="DEHYDROGENASE/REDUCTASE SDR FAMILY MEMBER 7B"/>
    <property type="match status" value="1"/>
</dbReference>
<dbReference type="SUPFAM" id="SSF51735">
    <property type="entry name" value="NAD(P)-binding Rossmann-fold domains"/>
    <property type="match status" value="1"/>
</dbReference>
<dbReference type="PRINTS" id="PR00080">
    <property type="entry name" value="SDRFAMILY"/>
</dbReference>
<organism evidence="4 5">
    <name type="scientific">Streptomyces ambofaciens</name>
    <dbReference type="NCBI Taxonomy" id="1889"/>
    <lineage>
        <taxon>Bacteria</taxon>
        <taxon>Bacillati</taxon>
        <taxon>Actinomycetota</taxon>
        <taxon>Actinomycetes</taxon>
        <taxon>Kitasatosporales</taxon>
        <taxon>Streptomycetaceae</taxon>
        <taxon>Streptomyces</taxon>
    </lineage>
</organism>
<evidence type="ECO:0000313" key="4">
    <source>
        <dbReference type="EMBL" id="ANB04252.1"/>
    </source>
</evidence>
<sequence>MASKLTGTVALVTGASSGIGVDAARQLAEQGAAVALVARRKERLETLAAEITEAGGTALAVEADITDRDQAEAAVRQTVERFGRLDILVNNAGLMLLGPVVGADPREWERMIAVNVQGLLHTTHAALPHLLKAAEEGPRQVADIVNISSIAGRQAWENYGVYNLTKFGVNGFTESLRQELAGRHVRVGVLEPGAVDTELGSHNNATIHAEMLDPFNAQHERLVPADIADGITYMVTRPRRTAIAELWVMPTDQA</sequence>
<dbReference type="PRINTS" id="PR00081">
    <property type="entry name" value="GDHRDH"/>
</dbReference>
<reference evidence="5" key="1">
    <citation type="submission" date="2015-10" db="EMBL/GenBank/DDBJ databases">
        <title>Complete genome sequence of Streptomyces ambofaciens DSM 40697.</title>
        <authorList>
            <person name="Thibessard A."/>
            <person name="Leblond P."/>
        </authorList>
    </citation>
    <scope>NUCLEOTIDE SEQUENCE [LARGE SCALE GENOMIC DNA]</scope>
    <source>
        <strain evidence="5">DSM 40697</strain>
    </source>
</reference>
<dbReference type="InterPro" id="IPR036291">
    <property type="entry name" value="NAD(P)-bd_dom_sf"/>
</dbReference>
<dbReference type="EMBL" id="CP012949">
    <property type="protein sequence ID" value="ANB04252.1"/>
    <property type="molecule type" value="Genomic_DNA"/>
</dbReference>
<proteinExistence type="inferred from homology"/>
<accession>A0ABN4P2J5</accession>
<dbReference type="Pfam" id="PF00106">
    <property type="entry name" value="adh_short"/>
    <property type="match status" value="1"/>
</dbReference>
<dbReference type="Proteomes" id="UP000076720">
    <property type="component" value="Chromosome"/>
</dbReference>
<evidence type="ECO:0000256" key="3">
    <source>
        <dbReference type="RuleBase" id="RU000363"/>
    </source>
</evidence>
<keyword evidence="2" id="KW-0560">Oxidoreductase</keyword>
<dbReference type="InterPro" id="IPR002347">
    <property type="entry name" value="SDR_fam"/>
</dbReference>
<keyword evidence="5" id="KW-1185">Reference proteome</keyword>
<dbReference type="RefSeq" id="WP_063480976.1">
    <property type="nucleotide sequence ID" value="NZ_CP012949.1"/>
</dbReference>
<name>A0ABN4P2J5_STRAM</name>
<evidence type="ECO:0000313" key="5">
    <source>
        <dbReference type="Proteomes" id="UP000076720"/>
    </source>
</evidence>
<gene>
    <name evidence="4" type="ORF">SAM40697_0289</name>
</gene>
<dbReference type="Gene3D" id="3.40.50.720">
    <property type="entry name" value="NAD(P)-binding Rossmann-like Domain"/>
    <property type="match status" value="1"/>
</dbReference>
<protein>
    <submittedName>
        <fullName evidence="4">Oxidoreductase</fullName>
    </submittedName>
</protein>
<dbReference type="PANTHER" id="PTHR44196:SF1">
    <property type="entry name" value="DEHYDROGENASE_REDUCTASE SDR FAMILY MEMBER 7B"/>
    <property type="match status" value="1"/>
</dbReference>